<sequence>MQFNHYKLKAARCLKGYSVEEMARRTGIDVHAYWRIESGKTQLRVKNFLKIAMILEQPLSYFVEENALSTDVADRVTELRVLLNRLDEDGKSQYLSLLQSLDSFCITE</sequence>
<dbReference type="Pfam" id="PF01381">
    <property type="entry name" value="HTH_3"/>
    <property type="match status" value="1"/>
</dbReference>
<dbReference type="PROSITE" id="PS50943">
    <property type="entry name" value="HTH_CROC1"/>
    <property type="match status" value="1"/>
</dbReference>
<evidence type="ECO:0000313" key="2">
    <source>
        <dbReference type="EMBL" id="MED4400224.1"/>
    </source>
</evidence>
<name>A0ABU6NVG5_9BACI</name>
<dbReference type="SMART" id="SM00530">
    <property type="entry name" value="HTH_XRE"/>
    <property type="match status" value="1"/>
</dbReference>
<dbReference type="RefSeq" id="WP_328014799.1">
    <property type="nucleotide sequence ID" value="NZ_JARTFS010000001.1"/>
</dbReference>
<dbReference type="CDD" id="cd00093">
    <property type="entry name" value="HTH_XRE"/>
    <property type="match status" value="1"/>
</dbReference>
<evidence type="ECO:0000313" key="3">
    <source>
        <dbReference type="Proteomes" id="UP001342826"/>
    </source>
</evidence>
<dbReference type="Proteomes" id="UP001342826">
    <property type="component" value="Unassembled WGS sequence"/>
</dbReference>
<reference evidence="2 3" key="1">
    <citation type="submission" date="2023-03" db="EMBL/GenBank/DDBJ databases">
        <title>Bacillus Genome Sequencing.</title>
        <authorList>
            <person name="Dunlap C."/>
        </authorList>
    </citation>
    <scope>NUCLEOTIDE SEQUENCE [LARGE SCALE GENOMIC DNA]</scope>
    <source>
        <strain evidence="2 3">NRS-1717</strain>
    </source>
</reference>
<dbReference type="InterPro" id="IPR010982">
    <property type="entry name" value="Lambda_DNA-bd_dom_sf"/>
</dbReference>
<dbReference type="EMBL" id="JARTFS010000001">
    <property type="protein sequence ID" value="MED4400224.1"/>
    <property type="molecule type" value="Genomic_DNA"/>
</dbReference>
<feature type="domain" description="HTH cro/C1-type" evidence="1">
    <location>
        <begin position="8"/>
        <end position="62"/>
    </location>
</feature>
<proteinExistence type="predicted"/>
<evidence type="ECO:0000259" key="1">
    <source>
        <dbReference type="PROSITE" id="PS50943"/>
    </source>
</evidence>
<dbReference type="SUPFAM" id="SSF47413">
    <property type="entry name" value="lambda repressor-like DNA-binding domains"/>
    <property type="match status" value="1"/>
</dbReference>
<dbReference type="InterPro" id="IPR001387">
    <property type="entry name" value="Cro/C1-type_HTH"/>
</dbReference>
<keyword evidence="3" id="KW-1185">Reference proteome</keyword>
<comment type="caution">
    <text evidence="2">The sequence shown here is derived from an EMBL/GenBank/DDBJ whole genome shotgun (WGS) entry which is preliminary data.</text>
</comment>
<organism evidence="2 3">
    <name type="scientific">Metabacillus fastidiosus</name>
    <dbReference type="NCBI Taxonomy" id="1458"/>
    <lineage>
        <taxon>Bacteria</taxon>
        <taxon>Bacillati</taxon>
        <taxon>Bacillota</taxon>
        <taxon>Bacilli</taxon>
        <taxon>Bacillales</taxon>
        <taxon>Bacillaceae</taxon>
        <taxon>Metabacillus</taxon>
    </lineage>
</organism>
<accession>A0ABU6NVG5</accession>
<protein>
    <submittedName>
        <fullName evidence="2">Helix-turn-helix transcriptional regulator</fullName>
    </submittedName>
</protein>
<dbReference type="Gene3D" id="1.10.260.40">
    <property type="entry name" value="lambda repressor-like DNA-binding domains"/>
    <property type="match status" value="1"/>
</dbReference>
<gene>
    <name evidence="2" type="ORF">P9271_02480</name>
</gene>